<dbReference type="AlphaFoldDB" id="A0A5A7NUV7"/>
<dbReference type="InterPro" id="IPR050707">
    <property type="entry name" value="HTH_MetabolicPath_Reg"/>
</dbReference>
<reference evidence="6 7" key="1">
    <citation type="submission" date="2019-09" db="EMBL/GenBank/DDBJ databases">
        <title>Arthrobacter zafarii sp. nov., a moderately thermotolerant and halotolerant actinobacterium isolated from Cholistan desert soil of Pakistan.</title>
        <authorList>
            <person name="Amin A."/>
            <person name="Ahmed I."/>
            <person name="Khalid N."/>
            <person name="Schumann P."/>
            <person name="Busse H.J."/>
            <person name="Khan I.U."/>
            <person name="Li S."/>
            <person name="Li W.J."/>
        </authorList>
    </citation>
    <scope>NUCLEOTIDE SEQUENCE [LARGE SCALE GENOMIC DNA]</scope>
    <source>
        <strain evidence="6 7">NCCP-1664</strain>
    </source>
</reference>
<keyword evidence="7" id="KW-1185">Reference proteome</keyword>
<dbReference type="GO" id="GO:0045892">
    <property type="term" value="P:negative regulation of DNA-templated transcription"/>
    <property type="evidence" value="ECO:0007669"/>
    <property type="project" value="TreeGrafter"/>
</dbReference>
<dbReference type="InterPro" id="IPR029016">
    <property type="entry name" value="GAF-like_dom_sf"/>
</dbReference>
<keyword evidence="3" id="KW-0804">Transcription</keyword>
<evidence type="ECO:0000256" key="2">
    <source>
        <dbReference type="ARBA" id="ARBA00023125"/>
    </source>
</evidence>
<evidence type="ECO:0000256" key="1">
    <source>
        <dbReference type="ARBA" id="ARBA00023015"/>
    </source>
</evidence>
<keyword evidence="1" id="KW-0805">Transcription regulation</keyword>
<dbReference type="InterPro" id="IPR005471">
    <property type="entry name" value="Tscrpt_reg_IclR_N"/>
</dbReference>
<dbReference type="PROSITE" id="PS51077">
    <property type="entry name" value="HTH_ICLR"/>
    <property type="match status" value="1"/>
</dbReference>
<dbReference type="InterPro" id="IPR014757">
    <property type="entry name" value="Tscrpt_reg_IclR_C"/>
</dbReference>
<dbReference type="SMART" id="SM00346">
    <property type="entry name" value="HTH_ICLR"/>
    <property type="match status" value="1"/>
</dbReference>
<dbReference type="SUPFAM" id="SSF46785">
    <property type="entry name" value="Winged helix' DNA-binding domain"/>
    <property type="match status" value="1"/>
</dbReference>
<dbReference type="Gene3D" id="1.10.10.10">
    <property type="entry name" value="Winged helix-like DNA-binding domain superfamily/Winged helix DNA-binding domain"/>
    <property type="match status" value="1"/>
</dbReference>
<accession>A0A5A7NUV7</accession>
<dbReference type="Gene3D" id="3.30.450.40">
    <property type="match status" value="2"/>
</dbReference>
<feature type="domain" description="HTH iclR-type" evidence="4">
    <location>
        <begin position="10"/>
        <end position="69"/>
    </location>
</feature>
<dbReference type="SUPFAM" id="SSF55781">
    <property type="entry name" value="GAF domain-like"/>
    <property type="match status" value="1"/>
</dbReference>
<name>A0A5A7NUV7_9MICC</name>
<dbReference type="EMBL" id="BKDJ01000011">
    <property type="protein sequence ID" value="GER23718.1"/>
    <property type="molecule type" value="Genomic_DNA"/>
</dbReference>
<dbReference type="GO" id="GO:0003700">
    <property type="term" value="F:DNA-binding transcription factor activity"/>
    <property type="evidence" value="ECO:0007669"/>
    <property type="project" value="TreeGrafter"/>
</dbReference>
<dbReference type="Pfam" id="PF01614">
    <property type="entry name" value="IclR_C"/>
    <property type="match status" value="1"/>
</dbReference>
<dbReference type="PANTHER" id="PTHR30136">
    <property type="entry name" value="HELIX-TURN-HELIX TRANSCRIPTIONAL REGULATOR, ICLR FAMILY"/>
    <property type="match status" value="1"/>
</dbReference>
<dbReference type="Pfam" id="PF09339">
    <property type="entry name" value="HTH_IclR"/>
    <property type="match status" value="1"/>
</dbReference>
<feature type="domain" description="IclR-ED" evidence="5">
    <location>
        <begin position="63"/>
        <end position="215"/>
    </location>
</feature>
<proteinExistence type="predicted"/>
<evidence type="ECO:0000256" key="3">
    <source>
        <dbReference type="ARBA" id="ARBA00023163"/>
    </source>
</evidence>
<dbReference type="GO" id="GO:0003677">
    <property type="term" value="F:DNA binding"/>
    <property type="evidence" value="ECO:0007669"/>
    <property type="project" value="UniProtKB-KW"/>
</dbReference>
<comment type="caution">
    <text evidence="6">The sequence shown here is derived from an EMBL/GenBank/DDBJ whole genome shotgun (WGS) entry which is preliminary data.</text>
</comment>
<evidence type="ECO:0000259" key="5">
    <source>
        <dbReference type="PROSITE" id="PS51078"/>
    </source>
</evidence>
<protein>
    <submittedName>
        <fullName evidence="6">Putative transcriptional regulator, IclR family protein</fullName>
    </submittedName>
</protein>
<gene>
    <name evidence="6" type="ORF">NCCP1664_22130</name>
</gene>
<dbReference type="RefSeq" id="WP_172627375.1">
    <property type="nucleotide sequence ID" value="NZ_BKDJ01000011.1"/>
</dbReference>
<sequence>MESMAGNGGNRTLERVAAILDAVGTSAVSASELARRTGLSVSTTHRLALSMADYGFLSRDADGGFRMGERFVRSALENAAAPVLDELRRATGETTQLWIRRGDERVCVLSLDGPHELRATLPVGARLPLPAGSSGRLLAGDEAALADVQRQGWVESVGLRTPGLGSVSAPVVLDGVTIGAVCLAMPLARVQASPGEDFGNETVAAARRIAEAMAGRLR</sequence>
<keyword evidence="2" id="KW-0238">DNA-binding</keyword>
<evidence type="ECO:0000259" key="4">
    <source>
        <dbReference type="PROSITE" id="PS51077"/>
    </source>
</evidence>
<dbReference type="PANTHER" id="PTHR30136:SF39">
    <property type="entry name" value="TRANSCRIPTIONAL REGULATORY PROTEIN"/>
    <property type="match status" value="1"/>
</dbReference>
<organism evidence="6 7">
    <name type="scientific">Zafaria cholistanensis</name>
    <dbReference type="NCBI Taxonomy" id="1682741"/>
    <lineage>
        <taxon>Bacteria</taxon>
        <taxon>Bacillati</taxon>
        <taxon>Actinomycetota</taxon>
        <taxon>Actinomycetes</taxon>
        <taxon>Micrococcales</taxon>
        <taxon>Micrococcaceae</taxon>
        <taxon>Zafaria</taxon>
    </lineage>
</organism>
<dbReference type="Proteomes" id="UP000325307">
    <property type="component" value="Unassembled WGS sequence"/>
</dbReference>
<evidence type="ECO:0000313" key="7">
    <source>
        <dbReference type="Proteomes" id="UP000325307"/>
    </source>
</evidence>
<dbReference type="InterPro" id="IPR036390">
    <property type="entry name" value="WH_DNA-bd_sf"/>
</dbReference>
<dbReference type="PROSITE" id="PS51078">
    <property type="entry name" value="ICLR_ED"/>
    <property type="match status" value="1"/>
</dbReference>
<dbReference type="InterPro" id="IPR036388">
    <property type="entry name" value="WH-like_DNA-bd_sf"/>
</dbReference>
<evidence type="ECO:0000313" key="6">
    <source>
        <dbReference type="EMBL" id="GER23718.1"/>
    </source>
</evidence>